<gene>
    <name evidence="4" type="ORF">F0562_008389</name>
</gene>
<dbReference type="InterPro" id="IPR036770">
    <property type="entry name" value="Ankyrin_rpt-contain_sf"/>
</dbReference>
<dbReference type="PANTHER" id="PTHR24177:SF314">
    <property type="entry name" value="PROTEIN ACCELERATED CELL DEATH 6-LIKE ISOFORM X1"/>
    <property type="match status" value="1"/>
</dbReference>
<evidence type="ECO:0000313" key="4">
    <source>
        <dbReference type="EMBL" id="KAA8526408.1"/>
    </source>
</evidence>
<dbReference type="InterPro" id="IPR026961">
    <property type="entry name" value="PGG_dom"/>
</dbReference>
<evidence type="ECO:0000259" key="3">
    <source>
        <dbReference type="Pfam" id="PF13962"/>
    </source>
</evidence>
<dbReference type="SUPFAM" id="SSF48403">
    <property type="entry name" value="Ankyrin repeat"/>
    <property type="match status" value="1"/>
</dbReference>
<reference evidence="4 5" key="1">
    <citation type="submission" date="2019-09" db="EMBL/GenBank/DDBJ databases">
        <title>A chromosome-level genome assembly of the Chinese tupelo Nyssa sinensis.</title>
        <authorList>
            <person name="Yang X."/>
            <person name="Kang M."/>
            <person name="Yang Y."/>
            <person name="Xiong H."/>
            <person name="Wang M."/>
            <person name="Zhang Z."/>
            <person name="Wang Z."/>
            <person name="Wu H."/>
            <person name="Ma T."/>
            <person name="Liu J."/>
            <person name="Xi Z."/>
        </authorList>
    </citation>
    <scope>NUCLEOTIDE SEQUENCE [LARGE SCALE GENOMIC DNA]</scope>
    <source>
        <strain evidence="4">J267</strain>
        <tissue evidence="4">Leaf</tissue>
    </source>
</reference>
<feature type="transmembrane region" description="Helical" evidence="2">
    <location>
        <begin position="510"/>
        <end position="530"/>
    </location>
</feature>
<evidence type="ECO:0000313" key="5">
    <source>
        <dbReference type="Proteomes" id="UP000325577"/>
    </source>
</evidence>
<feature type="domain" description="PGG" evidence="3">
    <location>
        <begin position="386"/>
        <end position="499"/>
    </location>
</feature>
<keyword evidence="2" id="KW-0472">Membrane</keyword>
<dbReference type="InterPro" id="IPR002110">
    <property type="entry name" value="Ankyrin_rpt"/>
</dbReference>
<feature type="transmembrane region" description="Helical" evidence="2">
    <location>
        <begin position="392"/>
        <end position="412"/>
    </location>
</feature>
<sequence>MALSANCTELYNAVMEGNENKVIELCRKCPEGPLSIITIHKDTVLHMAAYTEQADLVHHLIDALPDDRLSEMVKAVNNVGNTILHEAATSNKLVEAAREMLSRAAELAPSLLSKQNEYYETALFRAVRYGKSTMFKFLDGEIKKNFTGEEAQEKFYRKEDKTNMLHVATIAAHFDSSIWRFPWWEAVRKEVKRYDSALKLAKLLIEKDTSWKDTGDLVEDRIGGEASSSSDPSHKEKSSESNKNYTPLLLATKHGSIEIVREILKIYPQAVEHVDDKGRTILHLAIKYRQLEILDMMEEKIISMKRLVRKCDKKNNSILHMVGLKAKSGWIDDTRSPALQLQEEWLLFERVQNICSVHFFRHININGRTAEQVFANKNNKLRREAKEWLKRTAENSSIVAVLIATVAFAAAYTVPGGSDQNTGAPILLNQTFFIIFTITDVLSLTFALTSVIIFLSILTSPFRLIDFKQSLPQKLMLGFTCLIFSVSMMMLAFAATIILVIHNKGEWTKVALYTAAFLPVCVFAFSYLPLYSSLLRTLKYSLNKIVAIFSPFNNFFKSCKSRPAIPSSPA</sequence>
<dbReference type="Gene3D" id="1.25.40.20">
    <property type="entry name" value="Ankyrin repeat-containing domain"/>
    <property type="match status" value="2"/>
</dbReference>
<dbReference type="EMBL" id="CM018046">
    <property type="protein sequence ID" value="KAA8526408.1"/>
    <property type="molecule type" value="Genomic_DNA"/>
</dbReference>
<proteinExistence type="predicted"/>
<dbReference type="GO" id="GO:0016020">
    <property type="term" value="C:membrane"/>
    <property type="evidence" value="ECO:0007669"/>
    <property type="project" value="TreeGrafter"/>
</dbReference>
<keyword evidence="2" id="KW-1133">Transmembrane helix</keyword>
<dbReference type="OrthoDB" id="843847at2759"/>
<evidence type="ECO:0000256" key="2">
    <source>
        <dbReference type="SAM" id="Phobius"/>
    </source>
</evidence>
<feature type="transmembrane region" description="Helical" evidence="2">
    <location>
        <begin position="432"/>
        <end position="455"/>
    </location>
</feature>
<organism evidence="4 5">
    <name type="scientific">Nyssa sinensis</name>
    <dbReference type="NCBI Taxonomy" id="561372"/>
    <lineage>
        <taxon>Eukaryota</taxon>
        <taxon>Viridiplantae</taxon>
        <taxon>Streptophyta</taxon>
        <taxon>Embryophyta</taxon>
        <taxon>Tracheophyta</taxon>
        <taxon>Spermatophyta</taxon>
        <taxon>Magnoliopsida</taxon>
        <taxon>eudicotyledons</taxon>
        <taxon>Gunneridae</taxon>
        <taxon>Pentapetalae</taxon>
        <taxon>asterids</taxon>
        <taxon>Cornales</taxon>
        <taxon>Nyssaceae</taxon>
        <taxon>Nyssa</taxon>
    </lineage>
</organism>
<dbReference type="Pfam" id="PF13962">
    <property type="entry name" value="PGG"/>
    <property type="match status" value="1"/>
</dbReference>
<name>A0A5J5A8R5_9ASTE</name>
<feature type="transmembrane region" description="Helical" evidence="2">
    <location>
        <begin position="475"/>
        <end position="498"/>
    </location>
</feature>
<protein>
    <recommendedName>
        <fullName evidence="3">PGG domain-containing protein</fullName>
    </recommendedName>
</protein>
<dbReference type="AlphaFoldDB" id="A0A5J5A8R5"/>
<dbReference type="Pfam" id="PF12796">
    <property type="entry name" value="Ank_2"/>
    <property type="match status" value="2"/>
</dbReference>
<feature type="region of interest" description="Disordered" evidence="1">
    <location>
        <begin position="222"/>
        <end position="242"/>
    </location>
</feature>
<keyword evidence="2" id="KW-0812">Transmembrane</keyword>
<accession>A0A5J5A8R5</accession>
<evidence type="ECO:0000256" key="1">
    <source>
        <dbReference type="SAM" id="MobiDB-lite"/>
    </source>
</evidence>
<dbReference type="Proteomes" id="UP000325577">
    <property type="component" value="Linkage Group LG3"/>
</dbReference>
<dbReference type="PANTHER" id="PTHR24177">
    <property type="entry name" value="CASKIN"/>
    <property type="match status" value="1"/>
</dbReference>
<dbReference type="SMART" id="SM00248">
    <property type="entry name" value="ANK"/>
    <property type="match status" value="6"/>
</dbReference>
<keyword evidence="5" id="KW-1185">Reference proteome</keyword>